<sequence>MMENNFDPMELLNKAHSLGLEIAELDFVRQYRDLEKQINDNDKIQHLLSIMKESNQEEYKQIYEELLSIPLFSEYIELQQEVEEYLKNLIHIFVKAVSPNIMVNDHAKGGCNHCSGCH</sequence>
<dbReference type="RefSeq" id="WP_069643935.1">
    <property type="nucleotide sequence ID" value="NZ_MIJE01000033.1"/>
</dbReference>
<dbReference type="Proteomes" id="UP000094296">
    <property type="component" value="Unassembled WGS sequence"/>
</dbReference>
<accession>A0A1E5FZJ8</accession>
<gene>
    <name evidence="1" type="ORF">BHF68_09720</name>
</gene>
<dbReference type="STRING" id="766136.BHF68_09720"/>
<dbReference type="OrthoDB" id="411339at2"/>
<dbReference type="InterPro" id="IPR023378">
    <property type="entry name" value="YheA/YmcA-like_dom_sf"/>
</dbReference>
<keyword evidence="2" id="KW-1185">Reference proteome</keyword>
<dbReference type="EMBL" id="MIJE01000033">
    <property type="protein sequence ID" value="OEF96015.1"/>
    <property type="molecule type" value="Genomic_DNA"/>
</dbReference>
<evidence type="ECO:0008006" key="3">
    <source>
        <dbReference type="Google" id="ProtNLM"/>
    </source>
</evidence>
<dbReference type="AlphaFoldDB" id="A0A1E5FZJ8"/>
<proteinExistence type="predicted"/>
<dbReference type="Gene3D" id="1.20.1500.10">
    <property type="entry name" value="YheA/YmcA-like"/>
    <property type="match status" value="2"/>
</dbReference>
<organism evidence="1 2">
    <name type="scientific">Desulfuribacillus alkaliarsenatis</name>
    <dbReference type="NCBI Taxonomy" id="766136"/>
    <lineage>
        <taxon>Bacteria</taxon>
        <taxon>Bacillati</taxon>
        <taxon>Bacillota</taxon>
        <taxon>Desulfuribacillia</taxon>
        <taxon>Desulfuribacillales</taxon>
        <taxon>Desulfuribacillaceae</taxon>
        <taxon>Desulfuribacillus</taxon>
    </lineage>
</organism>
<protein>
    <recommendedName>
        <fullName evidence="3">YlbF family regulator</fullName>
    </recommendedName>
</protein>
<reference evidence="1 2" key="1">
    <citation type="submission" date="2016-09" db="EMBL/GenBank/DDBJ databases">
        <title>Draft genome sequence for the type strain of Desulfuribacillus alkaliarsenatis AHT28, an obligately anaerobic, sulfidogenic bacterium isolated from Russian soda lake sediments.</title>
        <authorList>
            <person name="Abin C.A."/>
            <person name="Hollibaugh J.T."/>
        </authorList>
    </citation>
    <scope>NUCLEOTIDE SEQUENCE [LARGE SCALE GENOMIC DNA]</scope>
    <source>
        <strain evidence="1 2">AHT28</strain>
    </source>
</reference>
<evidence type="ECO:0000313" key="1">
    <source>
        <dbReference type="EMBL" id="OEF96015.1"/>
    </source>
</evidence>
<evidence type="ECO:0000313" key="2">
    <source>
        <dbReference type="Proteomes" id="UP000094296"/>
    </source>
</evidence>
<comment type="caution">
    <text evidence="1">The sequence shown here is derived from an EMBL/GenBank/DDBJ whole genome shotgun (WGS) entry which is preliminary data.</text>
</comment>
<dbReference type="SUPFAM" id="SSF158622">
    <property type="entry name" value="YheA/YmcA-like"/>
    <property type="match status" value="1"/>
</dbReference>
<dbReference type="InterPro" id="IPR010368">
    <property type="entry name" value="Com_YlbF"/>
</dbReference>
<dbReference type="Pfam" id="PF06133">
    <property type="entry name" value="Com_YlbF"/>
    <property type="match status" value="1"/>
</dbReference>
<name>A0A1E5FZJ8_9FIRM</name>